<sequence>MRTPQRGFTFIETGATLAILAIAATLAIPGFQDLLQRRHTEGVATELATDLQFLRSEAVARNQTLRASFSALPGGGSCYLLHSGAAAACRCQPDGSPSCSGDAQQIKAVPLPAGSRVSVQANVGSIVYDPRHGTSTPAATIRVTGLDGRAVHHVVNIMGRVRSCSPRAEFGGYHAC</sequence>
<keyword evidence="4" id="KW-0488">Methylation</keyword>
<comment type="similarity">
    <text evidence="9">Belongs to the GSP H family.</text>
</comment>
<dbReference type="Gene3D" id="3.55.40.10">
    <property type="entry name" value="minor pseudopilin epsh domain"/>
    <property type="match status" value="1"/>
</dbReference>
<evidence type="ECO:0000313" key="12">
    <source>
        <dbReference type="EMBL" id="ABM95893.1"/>
    </source>
</evidence>
<evidence type="ECO:0000259" key="11">
    <source>
        <dbReference type="Pfam" id="PF12019"/>
    </source>
</evidence>
<dbReference type="KEGG" id="mpt:Mpe_A2940"/>
<dbReference type="AlphaFoldDB" id="A2SK04"/>
<dbReference type="GO" id="GO:0005886">
    <property type="term" value="C:plasma membrane"/>
    <property type="evidence" value="ECO:0007669"/>
    <property type="project" value="UniProtKB-SubCell"/>
</dbReference>
<keyword evidence="13" id="KW-1185">Reference proteome</keyword>
<reference evidence="12 13" key="1">
    <citation type="journal article" date="2007" name="J. Bacteriol.">
        <title>Whole-genome analysis of the methyl tert-butyl ether-degrading beta-proteobacterium Methylibium petroleiphilum PM1.</title>
        <authorList>
            <person name="Kane S.R."/>
            <person name="Chakicherla A.Y."/>
            <person name="Chain P.S.G."/>
            <person name="Schmidt R."/>
            <person name="Shin M.W."/>
            <person name="Legler T.C."/>
            <person name="Scow K.M."/>
            <person name="Larimer F.W."/>
            <person name="Lucas S.M."/>
            <person name="Richardson P.M."/>
            <person name="Hristova K.R."/>
        </authorList>
    </citation>
    <scope>NUCLEOTIDE SEQUENCE [LARGE SCALE GENOMIC DNA]</scope>
    <source>
        <strain evidence="13">ATCC BAA-1232 / LMG 22953 / PM1</strain>
    </source>
</reference>
<protein>
    <recommendedName>
        <fullName evidence="2">Type II secretion system protein H</fullName>
    </recommendedName>
    <alternativeName>
        <fullName evidence="10">General secretion pathway protein H</fullName>
    </alternativeName>
</protein>
<dbReference type="SUPFAM" id="SSF54523">
    <property type="entry name" value="Pili subunits"/>
    <property type="match status" value="1"/>
</dbReference>
<dbReference type="STRING" id="420662.Mpe_A2940"/>
<evidence type="ECO:0000313" key="13">
    <source>
        <dbReference type="Proteomes" id="UP000000366"/>
    </source>
</evidence>
<evidence type="ECO:0000256" key="8">
    <source>
        <dbReference type="ARBA" id="ARBA00023136"/>
    </source>
</evidence>
<feature type="domain" description="General secretion pathway GspH" evidence="11">
    <location>
        <begin position="44"/>
        <end position="157"/>
    </location>
</feature>
<evidence type="ECO:0000256" key="4">
    <source>
        <dbReference type="ARBA" id="ARBA00022481"/>
    </source>
</evidence>
<dbReference type="GO" id="GO:0015627">
    <property type="term" value="C:type II protein secretion system complex"/>
    <property type="evidence" value="ECO:0007669"/>
    <property type="project" value="InterPro"/>
</dbReference>
<dbReference type="InterPro" id="IPR045584">
    <property type="entry name" value="Pilin-like"/>
</dbReference>
<dbReference type="Proteomes" id="UP000000366">
    <property type="component" value="Chromosome"/>
</dbReference>
<keyword evidence="6" id="KW-0812">Transmembrane</keyword>
<dbReference type="GO" id="GO:0015628">
    <property type="term" value="P:protein secretion by the type II secretion system"/>
    <property type="evidence" value="ECO:0007669"/>
    <property type="project" value="InterPro"/>
</dbReference>
<evidence type="ECO:0000256" key="5">
    <source>
        <dbReference type="ARBA" id="ARBA00022519"/>
    </source>
</evidence>
<name>A2SK04_METPP</name>
<dbReference type="NCBIfam" id="TIGR02532">
    <property type="entry name" value="IV_pilin_GFxxxE"/>
    <property type="match status" value="1"/>
</dbReference>
<dbReference type="RefSeq" id="WP_011830522.1">
    <property type="nucleotide sequence ID" value="NC_008825.1"/>
</dbReference>
<dbReference type="EMBL" id="CP000555">
    <property type="protein sequence ID" value="ABM95893.1"/>
    <property type="molecule type" value="Genomic_DNA"/>
</dbReference>
<keyword evidence="7" id="KW-1133">Transmembrane helix</keyword>
<keyword evidence="3" id="KW-1003">Cell membrane</keyword>
<dbReference type="InterPro" id="IPR022346">
    <property type="entry name" value="T2SS_GspH"/>
</dbReference>
<keyword evidence="5" id="KW-0997">Cell inner membrane</keyword>
<evidence type="ECO:0000256" key="10">
    <source>
        <dbReference type="ARBA" id="ARBA00030775"/>
    </source>
</evidence>
<evidence type="ECO:0000256" key="2">
    <source>
        <dbReference type="ARBA" id="ARBA00021549"/>
    </source>
</evidence>
<evidence type="ECO:0000256" key="1">
    <source>
        <dbReference type="ARBA" id="ARBA00004377"/>
    </source>
</evidence>
<accession>A2SK04</accession>
<organism evidence="12 13">
    <name type="scientific">Methylibium petroleiphilum (strain ATCC BAA-1232 / LMG 22953 / PM1)</name>
    <dbReference type="NCBI Taxonomy" id="420662"/>
    <lineage>
        <taxon>Bacteria</taxon>
        <taxon>Pseudomonadati</taxon>
        <taxon>Pseudomonadota</taxon>
        <taxon>Betaproteobacteria</taxon>
        <taxon>Burkholderiales</taxon>
        <taxon>Sphaerotilaceae</taxon>
        <taxon>Methylibium</taxon>
    </lineage>
</organism>
<evidence type="ECO:0000256" key="7">
    <source>
        <dbReference type="ARBA" id="ARBA00022989"/>
    </source>
</evidence>
<evidence type="ECO:0000256" key="9">
    <source>
        <dbReference type="ARBA" id="ARBA00025772"/>
    </source>
</evidence>
<evidence type="ECO:0000256" key="3">
    <source>
        <dbReference type="ARBA" id="ARBA00022475"/>
    </source>
</evidence>
<dbReference type="Pfam" id="PF12019">
    <property type="entry name" value="GspH"/>
    <property type="match status" value="1"/>
</dbReference>
<evidence type="ECO:0000256" key="6">
    <source>
        <dbReference type="ARBA" id="ARBA00022692"/>
    </source>
</evidence>
<keyword evidence="8" id="KW-0472">Membrane</keyword>
<dbReference type="HOGENOM" id="CLU_084761_5_1_4"/>
<gene>
    <name evidence="12" type="primary">fimU</name>
    <name evidence="12" type="ordered locus">Mpe_A2940</name>
</gene>
<proteinExistence type="inferred from homology"/>
<dbReference type="InterPro" id="IPR012902">
    <property type="entry name" value="N_methyl_site"/>
</dbReference>
<dbReference type="eggNOG" id="COG4970">
    <property type="taxonomic scope" value="Bacteria"/>
</dbReference>
<comment type="subcellular location">
    <subcellularLocation>
        <location evidence="1">Cell inner membrane</location>
        <topology evidence="1">Single-pass membrane protein</topology>
    </subcellularLocation>
</comment>